<dbReference type="EC" id="1.7.1.17" evidence="6"/>
<feature type="domain" description="Flavodoxin-like fold" evidence="7">
    <location>
        <begin position="3"/>
        <end position="171"/>
    </location>
</feature>
<comment type="subunit">
    <text evidence="6">Homodimer.</text>
</comment>
<comment type="catalytic activity">
    <reaction evidence="6">
        <text>2 a quinone + NADH + H(+) = 2 a 1,4-benzosemiquinone + NAD(+)</text>
        <dbReference type="Rhea" id="RHEA:65952"/>
        <dbReference type="ChEBI" id="CHEBI:15378"/>
        <dbReference type="ChEBI" id="CHEBI:57540"/>
        <dbReference type="ChEBI" id="CHEBI:57945"/>
        <dbReference type="ChEBI" id="CHEBI:132124"/>
        <dbReference type="ChEBI" id="CHEBI:134225"/>
    </reaction>
</comment>
<feature type="binding site" evidence="6">
    <location>
        <begin position="16"/>
        <end position="18"/>
    </location>
    <ligand>
        <name>FMN</name>
        <dbReference type="ChEBI" id="CHEBI:58210"/>
    </ligand>
</feature>
<keyword evidence="4 6" id="KW-0520">NAD</keyword>
<comment type="cofactor">
    <cofactor evidence="6">
        <name>FMN</name>
        <dbReference type="ChEBI" id="CHEBI:58210"/>
    </cofactor>
    <text evidence="6">Binds 1 FMN per subunit.</text>
</comment>
<comment type="caution">
    <text evidence="6">Lacks conserved residue(s) required for the propagation of feature annotation.</text>
</comment>
<keyword evidence="9" id="KW-1185">Reference proteome</keyword>
<dbReference type="HAMAP" id="MF_01216">
    <property type="entry name" value="Azoreductase_type1"/>
    <property type="match status" value="1"/>
</dbReference>
<dbReference type="InterPro" id="IPR029039">
    <property type="entry name" value="Flavoprotein-like_sf"/>
</dbReference>
<reference evidence="8 9" key="1">
    <citation type="submission" date="2022-01" db="EMBL/GenBank/DDBJ databases">
        <title>Octadecabacter sp. nov., isolated from a marine alga.</title>
        <authorList>
            <person name="Jin M.S."/>
            <person name="Kim H.M."/>
            <person name="Han D.M."/>
            <person name="Jung J.J."/>
            <person name="Jeon C.O."/>
        </authorList>
    </citation>
    <scope>NUCLEOTIDE SEQUENCE [LARGE SCALE GENOMIC DNA]</scope>
    <source>
        <strain evidence="8 9">G9-8</strain>
    </source>
</reference>
<evidence type="ECO:0000256" key="2">
    <source>
        <dbReference type="ARBA" id="ARBA00022643"/>
    </source>
</evidence>
<comment type="function">
    <text evidence="6">Also exhibits azoreductase activity. Catalyzes the reductive cleavage of the azo bond in aromatic azo compounds to the corresponding amines.</text>
</comment>
<dbReference type="InterPro" id="IPR023048">
    <property type="entry name" value="NADH:quinone_OxRdtase_FMN_depd"/>
</dbReference>
<dbReference type="Proteomes" id="UP001200557">
    <property type="component" value="Unassembled WGS sequence"/>
</dbReference>
<evidence type="ECO:0000256" key="3">
    <source>
        <dbReference type="ARBA" id="ARBA00023002"/>
    </source>
</evidence>
<dbReference type="RefSeq" id="WP_235225167.1">
    <property type="nucleotide sequence ID" value="NZ_JAKGAQ010000002.1"/>
</dbReference>
<dbReference type="PANTHER" id="PTHR43741:SF4">
    <property type="entry name" value="FMN-DEPENDENT NADH:QUINONE OXIDOREDUCTASE"/>
    <property type="match status" value="1"/>
</dbReference>
<evidence type="ECO:0000259" key="7">
    <source>
        <dbReference type="Pfam" id="PF02525"/>
    </source>
</evidence>
<evidence type="ECO:0000313" key="8">
    <source>
        <dbReference type="EMBL" id="MCF2871046.1"/>
    </source>
</evidence>
<comment type="similarity">
    <text evidence="6">Belongs to the azoreductase type 1 family.</text>
</comment>
<dbReference type="InterPro" id="IPR050104">
    <property type="entry name" value="FMN-dep_NADH:Q_OxRdtase_AzoR1"/>
</dbReference>
<sequence>MTHILHIDSSANLTTSVSRAASAKIVADLGGTVTYRDLATTPLPQIDGEWATARLSDPDTRSQSDKDSLALSDVLVSEMQAADTIVIGAPIYNFAAPASLKLWMDLVARPRVTFKYLPDGPVGLLTGRNVVVTVASGGVPVGSPSDHLTPHIKTFFGLLGITDVAVLVAKDIVP</sequence>
<organism evidence="8 9">
    <name type="scientific">Octadecabacter dasysiphoniae</name>
    <dbReference type="NCBI Taxonomy" id="2909341"/>
    <lineage>
        <taxon>Bacteria</taxon>
        <taxon>Pseudomonadati</taxon>
        <taxon>Pseudomonadota</taxon>
        <taxon>Alphaproteobacteria</taxon>
        <taxon>Rhodobacterales</taxon>
        <taxon>Roseobacteraceae</taxon>
        <taxon>Octadecabacter</taxon>
    </lineage>
</organism>
<name>A0ABS9CVT2_9RHOB</name>
<comment type="catalytic activity">
    <reaction evidence="5">
        <text>N,N-dimethyl-1,4-phenylenediamine + anthranilate + 2 NAD(+) = 2-(4-dimethylaminophenyl)diazenylbenzoate + 2 NADH + 2 H(+)</text>
        <dbReference type="Rhea" id="RHEA:55872"/>
        <dbReference type="ChEBI" id="CHEBI:15378"/>
        <dbReference type="ChEBI" id="CHEBI:15783"/>
        <dbReference type="ChEBI" id="CHEBI:16567"/>
        <dbReference type="ChEBI" id="CHEBI:57540"/>
        <dbReference type="ChEBI" id="CHEBI:57945"/>
        <dbReference type="ChEBI" id="CHEBI:71579"/>
        <dbReference type="EC" id="1.7.1.17"/>
    </reaction>
    <physiologicalReaction direction="right-to-left" evidence="5">
        <dbReference type="Rhea" id="RHEA:55874"/>
    </physiologicalReaction>
</comment>
<keyword evidence="3 6" id="KW-0560">Oxidoreductase</keyword>
<gene>
    <name evidence="6" type="primary">azoR</name>
    <name evidence="8" type="ORF">L0664_08205</name>
</gene>
<evidence type="ECO:0000313" key="9">
    <source>
        <dbReference type="Proteomes" id="UP001200557"/>
    </source>
</evidence>
<protein>
    <recommendedName>
        <fullName evidence="6">FMN dependent NADH:quinone oxidoreductase</fullName>
        <ecNumber evidence="6">1.6.5.-</ecNumber>
    </recommendedName>
    <alternativeName>
        <fullName evidence="6">Azo-dye reductase</fullName>
    </alternativeName>
    <alternativeName>
        <fullName evidence="6">FMN-dependent NADH-azo compound oxidoreductase</fullName>
    </alternativeName>
    <alternativeName>
        <fullName evidence="6">FMN-dependent NADH-azoreductase</fullName>
        <ecNumber evidence="6">1.7.1.17</ecNumber>
    </alternativeName>
</protein>
<keyword evidence="1 6" id="KW-0285">Flavoprotein</keyword>
<proteinExistence type="inferred from homology"/>
<dbReference type="SUPFAM" id="SSF52218">
    <property type="entry name" value="Flavoproteins"/>
    <property type="match status" value="1"/>
</dbReference>
<dbReference type="EC" id="1.6.5.-" evidence="6"/>
<evidence type="ECO:0000256" key="5">
    <source>
        <dbReference type="ARBA" id="ARBA00048542"/>
    </source>
</evidence>
<comment type="function">
    <text evidence="6">Quinone reductase that provides resistance to thiol-specific stress caused by electrophilic quinones.</text>
</comment>
<accession>A0ABS9CVT2</accession>
<dbReference type="PANTHER" id="PTHR43741">
    <property type="entry name" value="FMN-DEPENDENT NADH-AZOREDUCTASE 1"/>
    <property type="match status" value="1"/>
</dbReference>
<evidence type="ECO:0000256" key="1">
    <source>
        <dbReference type="ARBA" id="ARBA00022630"/>
    </source>
</evidence>
<dbReference type="Gene3D" id="3.40.50.360">
    <property type="match status" value="1"/>
</dbReference>
<comment type="caution">
    <text evidence="8">The sequence shown here is derived from an EMBL/GenBank/DDBJ whole genome shotgun (WGS) entry which is preliminary data.</text>
</comment>
<dbReference type="EMBL" id="JAKGAQ010000002">
    <property type="protein sequence ID" value="MCF2871046.1"/>
    <property type="molecule type" value="Genomic_DNA"/>
</dbReference>
<evidence type="ECO:0000256" key="6">
    <source>
        <dbReference type="HAMAP-Rule" id="MF_01216"/>
    </source>
</evidence>
<dbReference type="Pfam" id="PF02525">
    <property type="entry name" value="Flavodoxin_2"/>
    <property type="match status" value="1"/>
</dbReference>
<feature type="binding site" evidence="6">
    <location>
        <position position="10"/>
    </location>
    <ligand>
        <name>FMN</name>
        <dbReference type="ChEBI" id="CHEBI:58210"/>
    </ligand>
</feature>
<keyword evidence="2 6" id="KW-0288">FMN</keyword>
<dbReference type="InterPro" id="IPR003680">
    <property type="entry name" value="Flavodoxin_fold"/>
</dbReference>
<evidence type="ECO:0000256" key="4">
    <source>
        <dbReference type="ARBA" id="ARBA00023027"/>
    </source>
</evidence>